<dbReference type="EMBL" id="MECQ01000001">
    <property type="protein sequence ID" value="ODV56981.1"/>
    <property type="molecule type" value="Genomic_DNA"/>
</dbReference>
<evidence type="ECO:0000256" key="1">
    <source>
        <dbReference type="SAM" id="Phobius"/>
    </source>
</evidence>
<keyword evidence="1" id="KW-0812">Transmembrane</keyword>
<evidence type="ECO:0000313" key="2">
    <source>
        <dbReference type="EMBL" id="ODV56981.1"/>
    </source>
</evidence>
<reference evidence="2 3" key="1">
    <citation type="submission" date="2016-09" db="EMBL/GenBank/DDBJ databases">
        <title>Draft genome sequence of the soil isolate, Lysinibacillus fusiformis M5, a potential hypoxanthine producer.</title>
        <authorList>
            <person name="Gallegos-Monterrosa R."/>
            <person name="Maroti G."/>
            <person name="Balint B."/>
            <person name="Kovacs A.T."/>
        </authorList>
    </citation>
    <scope>NUCLEOTIDE SEQUENCE [LARGE SCALE GENOMIC DNA]</scope>
    <source>
        <strain evidence="2 3">M5</strain>
    </source>
</reference>
<evidence type="ECO:0000313" key="3">
    <source>
        <dbReference type="Proteomes" id="UP000094784"/>
    </source>
</evidence>
<feature type="transmembrane region" description="Helical" evidence="1">
    <location>
        <begin position="49"/>
        <end position="68"/>
    </location>
</feature>
<organism evidence="2 3">
    <name type="scientific">Lysinibacillus fusiformis</name>
    <dbReference type="NCBI Taxonomy" id="28031"/>
    <lineage>
        <taxon>Bacteria</taxon>
        <taxon>Bacillati</taxon>
        <taxon>Bacillota</taxon>
        <taxon>Bacilli</taxon>
        <taxon>Bacillales</taxon>
        <taxon>Bacillaceae</taxon>
        <taxon>Lysinibacillus</taxon>
    </lineage>
</organism>
<gene>
    <name evidence="2" type="ORF">BG258_14265</name>
</gene>
<sequence length="160" mass="18095">MEFSIGGIFGLYGGMIFGILGWWFGRKKAKKNRGLDEVHDHIWQKAKSYSWYLTLAAIYIFFSLIVFGTKLSTAMVLAVLLFVHLGSWAIIGLILTINMYSPIPFKPSYVKLGISINVASILIFTIISIITNNWLFLLFSILPSMMGIFTALTVNRKDFK</sequence>
<dbReference type="Proteomes" id="UP000094784">
    <property type="component" value="Unassembled WGS sequence"/>
</dbReference>
<dbReference type="OrthoDB" id="2734587at2"/>
<name>A0A1E4R937_9BACI</name>
<dbReference type="AlphaFoldDB" id="A0A1E4R937"/>
<protein>
    <submittedName>
        <fullName evidence="2">Uncharacterized protein</fullName>
    </submittedName>
</protein>
<feature type="transmembrane region" description="Helical" evidence="1">
    <location>
        <begin position="74"/>
        <end position="97"/>
    </location>
</feature>
<feature type="transmembrane region" description="Helical" evidence="1">
    <location>
        <begin position="136"/>
        <end position="154"/>
    </location>
</feature>
<feature type="transmembrane region" description="Helical" evidence="1">
    <location>
        <begin position="109"/>
        <end position="130"/>
    </location>
</feature>
<feature type="transmembrane region" description="Helical" evidence="1">
    <location>
        <begin position="6"/>
        <end position="25"/>
    </location>
</feature>
<accession>A0A1E4R937</accession>
<keyword evidence="1" id="KW-0472">Membrane</keyword>
<proteinExistence type="predicted"/>
<comment type="caution">
    <text evidence="2">The sequence shown here is derived from an EMBL/GenBank/DDBJ whole genome shotgun (WGS) entry which is preliminary data.</text>
</comment>
<keyword evidence="1" id="KW-1133">Transmembrane helix</keyword>
<dbReference type="RefSeq" id="WP_069481936.1">
    <property type="nucleotide sequence ID" value="NZ_KV766182.1"/>
</dbReference>